<dbReference type="PROSITE" id="PS51304">
    <property type="entry name" value="GALECTIN"/>
    <property type="match status" value="2"/>
</dbReference>
<dbReference type="Gene3D" id="2.60.120.200">
    <property type="match status" value="2"/>
</dbReference>
<dbReference type="GO" id="GO:0030246">
    <property type="term" value="F:carbohydrate binding"/>
    <property type="evidence" value="ECO:0007669"/>
    <property type="project" value="UniProtKB-UniRule"/>
</dbReference>
<gene>
    <name evidence="4" type="ORF">PYX00_009416</name>
</gene>
<dbReference type="InterPro" id="IPR044156">
    <property type="entry name" value="Galectin-like"/>
</dbReference>
<name>A0AAW2HBA3_9NEOP</name>
<evidence type="ECO:0000256" key="1">
    <source>
        <dbReference type="ARBA" id="ARBA00022734"/>
    </source>
</evidence>
<comment type="caution">
    <text evidence="4">The sequence shown here is derived from an EMBL/GenBank/DDBJ whole genome shotgun (WGS) entry which is preliminary data.</text>
</comment>
<dbReference type="SMART" id="SM00276">
    <property type="entry name" value="GLECT"/>
    <property type="match status" value="2"/>
</dbReference>
<accession>A0AAW2HBA3</accession>
<dbReference type="EMBL" id="JARGDH010000005">
    <property type="protein sequence ID" value="KAL0267046.1"/>
    <property type="molecule type" value="Genomic_DNA"/>
</dbReference>
<evidence type="ECO:0000313" key="4">
    <source>
        <dbReference type="EMBL" id="KAL0267046.1"/>
    </source>
</evidence>
<dbReference type="PANTHER" id="PTHR11346">
    <property type="entry name" value="GALECTIN"/>
    <property type="match status" value="1"/>
</dbReference>
<dbReference type="EMBL" id="JARGDH010000005">
    <property type="protein sequence ID" value="KAL0267047.1"/>
    <property type="molecule type" value="Genomic_DNA"/>
</dbReference>
<dbReference type="Pfam" id="PF00337">
    <property type="entry name" value="Gal-bind_lectin"/>
    <property type="match status" value="2"/>
</dbReference>
<sequence length="407" mass="47127">MRKISSCFRGNDVTKGSVYSPRGSCLRGDSDTKFYCCGSPTRSGTFSKRHGMYKSESDNKSDVVETGVEADESYYVDDVTITDPTVPYLDEFPVDLFLGRVIEVSGKTSRNCNRFSINFCIGNEPNSDISLHLNPRLDRRIVVRNHRICNRWGVEEIVSAQPFPFKTDKNFSVLIFISDDQFLIAINKIHFCAFTFRIPIKNITHLLITGDISLELLNFTTKTFYPPRIFHKRPYIIVPRTVDRSELKCDIRRKVQYLGPGTKVEIWGRLKLMPRGFYVNLQEGIDLWPHPIVPFHMNLRINPPGTSKREYEIIFNSWYRGGWEKETPISFCPFLPGTDFILTIDCNPTCFLVQVNDKFLFKYNRPDDAYMDCVFIFGDVVVQKVILKRISIIESAVNKMRWKPTER</sequence>
<proteinExistence type="predicted"/>
<dbReference type="AlphaFoldDB" id="A0AAW2HBA3"/>
<evidence type="ECO:0000256" key="2">
    <source>
        <dbReference type="RuleBase" id="RU102079"/>
    </source>
</evidence>
<organism evidence="4">
    <name type="scientific">Menopon gallinae</name>
    <name type="common">poultry shaft louse</name>
    <dbReference type="NCBI Taxonomy" id="328185"/>
    <lineage>
        <taxon>Eukaryota</taxon>
        <taxon>Metazoa</taxon>
        <taxon>Ecdysozoa</taxon>
        <taxon>Arthropoda</taxon>
        <taxon>Hexapoda</taxon>
        <taxon>Insecta</taxon>
        <taxon>Pterygota</taxon>
        <taxon>Neoptera</taxon>
        <taxon>Paraneoptera</taxon>
        <taxon>Psocodea</taxon>
        <taxon>Troctomorpha</taxon>
        <taxon>Phthiraptera</taxon>
        <taxon>Amblycera</taxon>
        <taxon>Menoponidae</taxon>
        <taxon>Menopon</taxon>
    </lineage>
</organism>
<dbReference type="SMART" id="SM00908">
    <property type="entry name" value="Gal-bind_lectin"/>
    <property type="match status" value="2"/>
</dbReference>
<dbReference type="InterPro" id="IPR013320">
    <property type="entry name" value="ConA-like_dom_sf"/>
</dbReference>
<evidence type="ECO:0000259" key="3">
    <source>
        <dbReference type="PROSITE" id="PS51304"/>
    </source>
</evidence>
<reference evidence="4" key="1">
    <citation type="journal article" date="2024" name="Gigascience">
        <title>Chromosome-level genome of the poultry shaft louse Menopon gallinae provides insight into the host-switching and adaptive evolution of parasitic lice.</title>
        <authorList>
            <person name="Xu Y."/>
            <person name="Ma L."/>
            <person name="Liu S."/>
            <person name="Liang Y."/>
            <person name="Liu Q."/>
            <person name="He Z."/>
            <person name="Tian L."/>
            <person name="Duan Y."/>
            <person name="Cai W."/>
            <person name="Li H."/>
            <person name="Song F."/>
        </authorList>
    </citation>
    <scope>NUCLEOTIDE SEQUENCE</scope>
    <source>
        <strain evidence="4">Cailab_2023a</strain>
    </source>
</reference>
<protein>
    <recommendedName>
        <fullName evidence="2">Galectin</fullName>
    </recommendedName>
</protein>
<dbReference type="CDD" id="cd00070">
    <property type="entry name" value="GLECT"/>
    <property type="match status" value="2"/>
</dbReference>
<keyword evidence="1 2" id="KW-0430">Lectin</keyword>
<dbReference type="PANTHER" id="PTHR11346:SF176">
    <property type="entry name" value="32 KDA BETA-GALACTOSIDE-BINDING LECTIN LEC-3"/>
    <property type="match status" value="1"/>
</dbReference>
<dbReference type="InterPro" id="IPR001079">
    <property type="entry name" value="Galectin_CRD"/>
</dbReference>
<dbReference type="SUPFAM" id="SSF49899">
    <property type="entry name" value="Concanavalin A-like lectins/glucanases"/>
    <property type="match status" value="2"/>
</dbReference>
<feature type="domain" description="Galectin" evidence="3">
    <location>
        <begin position="250"/>
        <end position="388"/>
    </location>
</feature>
<feature type="domain" description="Galectin" evidence="3">
    <location>
        <begin position="88"/>
        <end position="220"/>
    </location>
</feature>